<name>A0A0D0U5K4_9TREE</name>
<keyword evidence="2" id="KW-1185">Reference proteome</keyword>
<sequence length="194" mass="20844">MSFSPPQASASLPSLAAALADTSAAAQAIQIAPELIGDGGAPPDLPRREELQAAGQMVLILLLGRRIHGKKDIAIIPPIPIPQPINNTPIQSNLDHPSPQKILRSLRNPHANAQGSPNLVGMKKMVSTATVCRRRAYLILLIRQGTSNLVQYSCIHQKGLLRRVFDATKSRESVTTLDQDVQDAAGPMLRAFLS</sequence>
<dbReference type="HOGENOM" id="CLU_1402362_0_0_1"/>
<dbReference type="AlphaFoldDB" id="A0A0D0U5K4"/>
<proteinExistence type="predicted"/>
<evidence type="ECO:0000313" key="2">
    <source>
        <dbReference type="Proteomes" id="UP000053392"/>
    </source>
</evidence>
<reference evidence="1 2" key="1">
    <citation type="submission" date="2015-01" db="EMBL/GenBank/DDBJ databases">
        <title>The Genome Sequence of Cryptococcus gattii Ram5.</title>
        <authorList>
            <consortium name="The Broad Institute Genomics Platform"/>
            <person name="Cuomo C."/>
            <person name="Litvintseva A."/>
            <person name="Chen Y."/>
            <person name="Heitman J."/>
            <person name="Sun S."/>
            <person name="Springer D."/>
            <person name="Dromer F."/>
            <person name="Young S."/>
            <person name="Zeng Q."/>
            <person name="Gargeya S."/>
            <person name="Abouelleil A."/>
            <person name="Alvarado L."/>
            <person name="Chapman S.B."/>
            <person name="Gainer-Dewar J."/>
            <person name="Goldberg J."/>
            <person name="Griggs A."/>
            <person name="Gujja S."/>
            <person name="Hansen M."/>
            <person name="Howarth C."/>
            <person name="Imamovic A."/>
            <person name="Larimer J."/>
            <person name="Murphy C."/>
            <person name="Naylor J."/>
            <person name="Pearson M."/>
            <person name="Priest M."/>
            <person name="Roberts A."/>
            <person name="Saif S."/>
            <person name="Shea T."/>
            <person name="Sykes S."/>
            <person name="Wortman J."/>
            <person name="Nusbaum C."/>
            <person name="Birren B."/>
        </authorList>
    </citation>
    <scope>NUCLEOTIDE SEQUENCE [LARGE SCALE GENOMIC DNA]</scope>
    <source>
        <strain evidence="1 2">Ram5</strain>
    </source>
</reference>
<protein>
    <submittedName>
        <fullName evidence="1">Uncharacterized protein</fullName>
    </submittedName>
</protein>
<evidence type="ECO:0000313" key="1">
    <source>
        <dbReference type="EMBL" id="KIR43493.1"/>
    </source>
</evidence>
<dbReference type="Proteomes" id="UP000053392">
    <property type="component" value="Unassembled WGS sequence"/>
</dbReference>
<dbReference type="EMBL" id="KN847896">
    <property type="protein sequence ID" value="KIR43493.1"/>
    <property type="molecule type" value="Genomic_DNA"/>
</dbReference>
<gene>
    <name evidence="1" type="ORF">I313_00335</name>
</gene>
<organism evidence="1 2">
    <name type="scientific">Cryptococcus deuterogattii Ram5</name>
    <dbReference type="NCBI Taxonomy" id="1296110"/>
    <lineage>
        <taxon>Eukaryota</taxon>
        <taxon>Fungi</taxon>
        <taxon>Dikarya</taxon>
        <taxon>Basidiomycota</taxon>
        <taxon>Agaricomycotina</taxon>
        <taxon>Tremellomycetes</taxon>
        <taxon>Tremellales</taxon>
        <taxon>Cryptococcaceae</taxon>
        <taxon>Cryptococcus</taxon>
        <taxon>Cryptococcus gattii species complex</taxon>
    </lineage>
</organism>
<accession>A0A0D0U5K4</accession>